<evidence type="ECO:0000313" key="2">
    <source>
        <dbReference type="EMBL" id="EKE29934.1"/>
    </source>
</evidence>
<proteinExistence type="predicted"/>
<protein>
    <submittedName>
        <fullName evidence="2">Uncharacterized protein</fullName>
    </submittedName>
</protein>
<reference evidence="2" key="1">
    <citation type="journal article" date="2012" name="Science">
        <title>Fermentation, hydrogen, and sulfur metabolism in multiple uncultivated bacterial phyla.</title>
        <authorList>
            <person name="Wrighton K.C."/>
            <person name="Thomas B.C."/>
            <person name="Sharon I."/>
            <person name="Miller C.S."/>
            <person name="Castelle C.J."/>
            <person name="VerBerkmoes N.C."/>
            <person name="Wilkins M.J."/>
            <person name="Hettich R.L."/>
            <person name="Lipton M.S."/>
            <person name="Williams K.H."/>
            <person name="Long P.E."/>
            <person name="Banfield J.F."/>
        </authorList>
    </citation>
    <scope>NUCLEOTIDE SEQUENCE [LARGE SCALE GENOMIC DNA]</scope>
</reference>
<feature type="transmembrane region" description="Helical" evidence="1">
    <location>
        <begin position="52"/>
        <end position="74"/>
    </location>
</feature>
<keyword evidence="1" id="KW-0812">Transmembrane</keyword>
<feature type="transmembrane region" description="Helical" evidence="1">
    <location>
        <begin position="26"/>
        <end position="46"/>
    </location>
</feature>
<accession>K2GHJ6</accession>
<sequence length="83" mass="9183">MFAMTVAATTHSMYSRGKTGYNNKPYVYLILSCTISAGGFFAKLVTNGIFSFIGTMLLGMIVFYLVSLFVSGWINSMILSRCR</sequence>
<evidence type="ECO:0000256" key="1">
    <source>
        <dbReference type="SAM" id="Phobius"/>
    </source>
</evidence>
<keyword evidence="1" id="KW-0472">Membrane</keyword>
<keyword evidence="1" id="KW-1133">Transmembrane helix</keyword>
<organism evidence="2">
    <name type="scientific">uncultured bacterium</name>
    <name type="common">gcode 4</name>
    <dbReference type="NCBI Taxonomy" id="1234023"/>
    <lineage>
        <taxon>Bacteria</taxon>
        <taxon>environmental samples</taxon>
    </lineage>
</organism>
<comment type="caution">
    <text evidence="2">The sequence shown here is derived from an EMBL/GenBank/DDBJ whole genome shotgun (WGS) entry which is preliminary data.</text>
</comment>
<dbReference type="EMBL" id="AMFJ01000073">
    <property type="protein sequence ID" value="EKE29934.1"/>
    <property type="molecule type" value="Genomic_DNA"/>
</dbReference>
<dbReference type="AlphaFoldDB" id="K2GHJ6"/>
<gene>
    <name evidence="2" type="ORF">ACD_2C00073G0022</name>
</gene>
<name>K2GHJ6_9BACT</name>